<name>A0A2P5D852_PARAD</name>
<gene>
    <name evidence="2" type="ORF">PanWU01x14_089120</name>
</gene>
<feature type="compositionally biased region" description="Basic and acidic residues" evidence="1">
    <location>
        <begin position="101"/>
        <end position="113"/>
    </location>
</feature>
<reference evidence="3" key="1">
    <citation type="submission" date="2016-06" db="EMBL/GenBank/DDBJ databases">
        <title>Parallel loss of symbiosis genes in relatives of nitrogen-fixing non-legume Parasponia.</title>
        <authorList>
            <person name="Van Velzen R."/>
            <person name="Holmer R."/>
            <person name="Bu F."/>
            <person name="Rutten L."/>
            <person name="Van Zeijl A."/>
            <person name="Liu W."/>
            <person name="Santuari L."/>
            <person name="Cao Q."/>
            <person name="Sharma T."/>
            <person name="Shen D."/>
            <person name="Roswanjaya Y."/>
            <person name="Wardhani T."/>
            <person name="Kalhor M.S."/>
            <person name="Jansen J."/>
            <person name="Van den Hoogen J."/>
            <person name="Gungor B."/>
            <person name="Hartog M."/>
            <person name="Hontelez J."/>
            <person name="Verver J."/>
            <person name="Yang W.-C."/>
            <person name="Schijlen E."/>
            <person name="Repin R."/>
            <person name="Schilthuizen M."/>
            <person name="Schranz E."/>
            <person name="Heidstra R."/>
            <person name="Miyata K."/>
            <person name="Fedorova E."/>
            <person name="Kohlen W."/>
            <person name="Bisseling T."/>
            <person name="Smit S."/>
            <person name="Geurts R."/>
        </authorList>
    </citation>
    <scope>NUCLEOTIDE SEQUENCE [LARGE SCALE GENOMIC DNA]</scope>
    <source>
        <strain evidence="3">cv. WU1-14</strain>
    </source>
</reference>
<dbReference type="Proteomes" id="UP000237105">
    <property type="component" value="Unassembled WGS sequence"/>
</dbReference>
<sequence length="179" mass="19554">MSKSQSTNTVSHSLQLLDGGKNVQIGRPQTVLSTSLTKGVTTLDEFKHGFPSDGLSTVSYKWWGSNCPDGYESISKDVMQSGDVSKQRQPVDEVAGSVTMDEEKSGNAEERKRIGPQGTGLLTAVRKKIAEEGREVLKLGVTRNYGANKLGKREKTLLLQIFESSTMQEWMNGTSKIQG</sequence>
<accession>A0A2P5D852</accession>
<keyword evidence="3" id="KW-1185">Reference proteome</keyword>
<dbReference type="OrthoDB" id="6270329at2759"/>
<organism evidence="2 3">
    <name type="scientific">Parasponia andersonii</name>
    <name type="common">Sponia andersonii</name>
    <dbReference type="NCBI Taxonomy" id="3476"/>
    <lineage>
        <taxon>Eukaryota</taxon>
        <taxon>Viridiplantae</taxon>
        <taxon>Streptophyta</taxon>
        <taxon>Embryophyta</taxon>
        <taxon>Tracheophyta</taxon>
        <taxon>Spermatophyta</taxon>
        <taxon>Magnoliopsida</taxon>
        <taxon>eudicotyledons</taxon>
        <taxon>Gunneridae</taxon>
        <taxon>Pentapetalae</taxon>
        <taxon>rosids</taxon>
        <taxon>fabids</taxon>
        <taxon>Rosales</taxon>
        <taxon>Cannabaceae</taxon>
        <taxon>Parasponia</taxon>
    </lineage>
</organism>
<evidence type="ECO:0000313" key="3">
    <source>
        <dbReference type="Proteomes" id="UP000237105"/>
    </source>
</evidence>
<proteinExistence type="predicted"/>
<comment type="caution">
    <text evidence="2">The sequence shown here is derived from an EMBL/GenBank/DDBJ whole genome shotgun (WGS) entry which is preliminary data.</text>
</comment>
<dbReference type="AlphaFoldDB" id="A0A2P5D852"/>
<dbReference type="EMBL" id="JXTB01000056">
    <property type="protein sequence ID" value="PON69471.1"/>
    <property type="molecule type" value="Genomic_DNA"/>
</dbReference>
<dbReference type="PANTHER" id="PTHR48460:SF1">
    <property type="entry name" value="RWP-RK DOMAIN-CONTAINING PROTEIN"/>
    <property type="match status" value="1"/>
</dbReference>
<feature type="region of interest" description="Disordered" evidence="1">
    <location>
        <begin position="80"/>
        <end position="114"/>
    </location>
</feature>
<evidence type="ECO:0000313" key="2">
    <source>
        <dbReference type="EMBL" id="PON69471.1"/>
    </source>
</evidence>
<dbReference type="PANTHER" id="PTHR48460">
    <property type="entry name" value="RWP-RK DOMAIN-CONTAINING PROTEIN"/>
    <property type="match status" value="1"/>
</dbReference>
<evidence type="ECO:0000256" key="1">
    <source>
        <dbReference type="SAM" id="MobiDB-lite"/>
    </source>
</evidence>
<protein>
    <submittedName>
        <fullName evidence="2">Uncharacterized protein</fullName>
    </submittedName>
</protein>
<dbReference type="STRING" id="3476.A0A2P5D852"/>